<dbReference type="SUPFAM" id="SSF53474">
    <property type="entry name" value="alpha/beta-Hydrolases"/>
    <property type="match status" value="1"/>
</dbReference>
<gene>
    <name evidence="4" type="ORF">psyc5s11_33480</name>
</gene>
<dbReference type="Proteomes" id="UP000824633">
    <property type="component" value="Chromosome"/>
</dbReference>
<name>A0ABM7T7L9_9CLOT</name>
<evidence type="ECO:0000256" key="2">
    <source>
        <dbReference type="ARBA" id="ARBA00022801"/>
    </source>
</evidence>
<evidence type="ECO:0000256" key="1">
    <source>
        <dbReference type="ARBA" id="ARBA00010088"/>
    </source>
</evidence>
<dbReference type="InterPro" id="IPR000073">
    <property type="entry name" value="AB_hydrolase_1"/>
</dbReference>
<organism evidence="4 5">
    <name type="scientific">Clostridium gelidum</name>
    <dbReference type="NCBI Taxonomy" id="704125"/>
    <lineage>
        <taxon>Bacteria</taxon>
        <taxon>Bacillati</taxon>
        <taxon>Bacillota</taxon>
        <taxon>Clostridia</taxon>
        <taxon>Eubacteriales</taxon>
        <taxon>Clostridiaceae</taxon>
        <taxon>Clostridium</taxon>
    </lineage>
</organism>
<keyword evidence="5" id="KW-1185">Reference proteome</keyword>
<dbReference type="PANTHER" id="PTHR43798:SF33">
    <property type="entry name" value="HYDROLASE, PUTATIVE (AFU_ORTHOLOGUE AFUA_2G14860)-RELATED"/>
    <property type="match status" value="1"/>
</dbReference>
<dbReference type="Pfam" id="PF00561">
    <property type="entry name" value="Abhydrolase_1"/>
    <property type="match status" value="1"/>
</dbReference>
<dbReference type="InterPro" id="IPR050266">
    <property type="entry name" value="AB_hydrolase_sf"/>
</dbReference>
<dbReference type="RefSeq" id="WP_224033636.1">
    <property type="nucleotide sequence ID" value="NZ_AP024849.1"/>
</dbReference>
<reference evidence="5" key="1">
    <citation type="submission" date="2021-07" db="EMBL/GenBank/DDBJ databases">
        <title>Complete genome sequencing of a Clostridium isolate.</title>
        <authorList>
            <person name="Ueki A."/>
            <person name="Tonouchi A."/>
        </authorList>
    </citation>
    <scope>NUCLEOTIDE SEQUENCE [LARGE SCALE GENOMIC DNA]</scope>
    <source>
        <strain evidence="5">C5S11</strain>
    </source>
</reference>
<dbReference type="PANTHER" id="PTHR43798">
    <property type="entry name" value="MONOACYLGLYCEROL LIPASE"/>
    <property type="match status" value="1"/>
</dbReference>
<evidence type="ECO:0000259" key="3">
    <source>
        <dbReference type="Pfam" id="PF00561"/>
    </source>
</evidence>
<dbReference type="GO" id="GO:0016787">
    <property type="term" value="F:hydrolase activity"/>
    <property type="evidence" value="ECO:0007669"/>
    <property type="project" value="UniProtKB-KW"/>
</dbReference>
<keyword evidence="2 4" id="KW-0378">Hydrolase</keyword>
<dbReference type="InterPro" id="IPR029058">
    <property type="entry name" value="AB_hydrolase_fold"/>
</dbReference>
<protein>
    <submittedName>
        <fullName evidence="4">Alpha/beta hydrolase</fullName>
    </submittedName>
</protein>
<proteinExistence type="inferred from homology"/>
<sequence length="343" mass="39383">MSLFWAHTPAFKDDSGNEIPNSISEMRMVTIEKTKQFVLIRGESISNPVLLLLHGGPGSPETGLFRYYNYSLEKKFVVVYWDQRVCGKSYTKKSVGEPLSVNMFVDDVCELAQYLRSNLKKEKIFLLGHSWGTLIGTMAAHRVPELFYAYVGTGQVSSMPAGELESYRFAINAAKESNNKKALKELKEIGEPENGIYKCGISGIKRERKWLTYFGGAIYGEKSFLPLLKKLLITNEYNIIDFYHFFKGMNAPSRNKMSQGEFLKINLFETVKELEIPVYFFLGRHDYQIPSSVAEKYFNYLKAPKKTLEWFEESAHCSCFEESSKFNKLMVEKVLKENIKNLV</sequence>
<evidence type="ECO:0000313" key="4">
    <source>
        <dbReference type="EMBL" id="BCZ47281.1"/>
    </source>
</evidence>
<feature type="domain" description="AB hydrolase-1" evidence="3">
    <location>
        <begin position="48"/>
        <end position="161"/>
    </location>
</feature>
<accession>A0ABM7T7L9</accession>
<evidence type="ECO:0000313" key="5">
    <source>
        <dbReference type="Proteomes" id="UP000824633"/>
    </source>
</evidence>
<dbReference type="PRINTS" id="PR00793">
    <property type="entry name" value="PROAMNOPTASE"/>
</dbReference>
<dbReference type="InterPro" id="IPR002410">
    <property type="entry name" value="Peptidase_S33"/>
</dbReference>
<dbReference type="Gene3D" id="3.40.50.1820">
    <property type="entry name" value="alpha/beta hydrolase"/>
    <property type="match status" value="1"/>
</dbReference>
<dbReference type="EMBL" id="AP024849">
    <property type="protein sequence ID" value="BCZ47281.1"/>
    <property type="molecule type" value="Genomic_DNA"/>
</dbReference>
<comment type="similarity">
    <text evidence="1">Belongs to the peptidase S33 family.</text>
</comment>